<evidence type="ECO:0000259" key="1">
    <source>
        <dbReference type="Pfam" id="PF06628"/>
    </source>
</evidence>
<dbReference type="OMA" id="PSTICHG"/>
<dbReference type="Proteomes" id="UP000243459">
    <property type="component" value="Chromosome 7"/>
</dbReference>
<dbReference type="GO" id="GO:0042542">
    <property type="term" value="P:response to hydrogen peroxide"/>
    <property type="evidence" value="ECO:0007669"/>
    <property type="project" value="TreeGrafter"/>
</dbReference>
<dbReference type="GO" id="GO:0005777">
    <property type="term" value="C:peroxisome"/>
    <property type="evidence" value="ECO:0007669"/>
    <property type="project" value="TreeGrafter"/>
</dbReference>
<protein>
    <recommendedName>
        <fullName evidence="1">Catalase immune-responsive domain-containing protein</fullName>
    </recommendedName>
</protein>
<keyword evidence="3" id="KW-1185">Reference proteome</keyword>
<dbReference type="InterPro" id="IPR020835">
    <property type="entry name" value="Catalase_sf"/>
</dbReference>
<feature type="domain" description="Catalase immune-responsive" evidence="1">
    <location>
        <begin position="62"/>
        <end position="124"/>
    </location>
</feature>
<evidence type="ECO:0000313" key="3">
    <source>
        <dbReference type="Proteomes" id="UP000243459"/>
    </source>
</evidence>
<organism evidence="2 3">
    <name type="scientific">Asparagus officinalis</name>
    <name type="common">Garden asparagus</name>
    <dbReference type="NCBI Taxonomy" id="4686"/>
    <lineage>
        <taxon>Eukaryota</taxon>
        <taxon>Viridiplantae</taxon>
        <taxon>Streptophyta</taxon>
        <taxon>Embryophyta</taxon>
        <taxon>Tracheophyta</taxon>
        <taxon>Spermatophyta</taxon>
        <taxon>Magnoliopsida</taxon>
        <taxon>Liliopsida</taxon>
        <taxon>Asparagales</taxon>
        <taxon>Asparagaceae</taxon>
        <taxon>Asparagoideae</taxon>
        <taxon>Asparagus</taxon>
    </lineage>
</organism>
<dbReference type="AlphaFoldDB" id="A0A5P1EDX4"/>
<dbReference type="Gramene" id="ONK64088">
    <property type="protein sequence ID" value="ONK64088"/>
    <property type="gene ID" value="A4U43_C07F21960"/>
</dbReference>
<evidence type="ECO:0000313" key="2">
    <source>
        <dbReference type="EMBL" id="ONK64088.1"/>
    </source>
</evidence>
<dbReference type="SUPFAM" id="SSF56634">
    <property type="entry name" value="Heme-dependent catalase-like"/>
    <property type="match status" value="1"/>
</dbReference>
<dbReference type="InterPro" id="IPR018028">
    <property type="entry name" value="Catalase"/>
</dbReference>
<proteinExistence type="predicted"/>
<reference evidence="3" key="1">
    <citation type="journal article" date="2017" name="Nat. Commun.">
        <title>The asparagus genome sheds light on the origin and evolution of a young Y chromosome.</title>
        <authorList>
            <person name="Harkess A."/>
            <person name="Zhou J."/>
            <person name="Xu C."/>
            <person name="Bowers J.E."/>
            <person name="Van der Hulst R."/>
            <person name="Ayyampalayam S."/>
            <person name="Mercati F."/>
            <person name="Riccardi P."/>
            <person name="McKain M.R."/>
            <person name="Kakrana A."/>
            <person name="Tang H."/>
            <person name="Ray J."/>
            <person name="Groenendijk J."/>
            <person name="Arikit S."/>
            <person name="Mathioni S.M."/>
            <person name="Nakano M."/>
            <person name="Shan H."/>
            <person name="Telgmann-Rauber A."/>
            <person name="Kanno A."/>
            <person name="Yue Z."/>
            <person name="Chen H."/>
            <person name="Li W."/>
            <person name="Chen Y."/>
            <person name="Xu X."/>
            <person name="Zhang Y."/>
            <person name="Luo S."/>
            <person name="Chen H."/>
            <person name="Gao J."/>
            <person name="Mao Z."/>
            <person name="Pires J.C."/>
            <person name="Luo M."/>
            <person name="Kudrna D."/>
            <person name="Wing R.A."/>
            <person name="Meyers B.C."/>
            <person name="Yi K."/>
            <person name="Kong H."/>
            <person name="Lavrijsen P."/>
            <person name="Sunseri F."/>
            <person name="Falavigna A."/>
            <person name="Ye Y."/>
            <person name="Leebens-Mack J.H."/>
            <person name="Chen G."/>
        </authorList>
    </citation>
    <scope>NUCLEOTIDE SEQUENCE [LARGE SCALE GENOMIC DNA]</scope>
    <source>
        <strain evidence="3">cv. DH0086</strain>
    </source>
</reference>
<dbReference type="Gene3D" id="2.40.180.10">
    <property type="entry name" value="Catalase core domain"/>
    <property type="match status" value="1"/>
</dbReference>
<sequence length="131" mass="15482">MLPVNAPKCAHHNNHYDGLMNFMDRTEEVDYYPSRHAPLRHAERFPIPARPVTGRREKVIIHKQNDFKQPGERYRSWAPDRQDRFIQRWVEALSHPKVSYELRSIWVSYLAKCDTSLGQKVGNRLNVKPSM</sequence>
<dbReference type="GO" id="GO:0020037">
    <property type="term" value="F:heme binding"/>
    <property type="evidence" value="ECO:0007669"/>
    <property type="project" value="InterPro"/>
</dbReference>
<dbReference type="PANTHER" id="PTHR11465:SF45">
    <property type="entry name" value="CATALASE ISOZYME A"/>
    <property type="match status" value="1"/>
</dbReference>
<dbReference type="InterPro" id="IPR010582">
    <property type="entry name" value="Catalase_immune_responsive"/>
</dbReference>
<accession>A0A5P1EDX4</accession>
<dbReference type="Pfam" id="PF06628">
    <property type="entry name" value="Catalase-rel"/>
    <property type="match status" value="1"/>
</dbReference>
<dbReference type="PANTHER" id="PTHR11465">
    <property type="entry name" value="CATALASE"/>
    <property type="match status" value="1"/>
</dbReference>
<name>A0A5P1EDX4_ASPOF</name>
<dbReference type="GO" id="GO:0004096">
    <property type="term" value="F:catalase activity"/>
    <property type="evidence" value="ECO:0007669"/>
    <property type="project" value="InterPro"/>
</dbReference>
<dbReference type="GO" id="GO:0042744">
    <property type="term" value="P:hydrogen peroxide catabolic process"/>
    <property type="evidence" value="ECO:0007669"/>
    <property type="project" value="TreeGrafter"/>
</dbReference>
<dbReference type="GO" id="GO:0005886">
    <property type="term" value="C:plasma membrane"/>
    <property type="evidence" value="ECO:0007669"/>
    <property type="project" value="TreeGrafter"/>
</dbReference>
<dbReference type="EMBL" id="CM007387">
    <property type="protein sequence ID" value="ONK64088.1"/>
    <property type="molecule type" value="Genomic_DNA"/>
</dbReference>
<gene>
    <name evidence="2" type="ORF">A4U43_C07F21960</name>
</gene>